<dbReference type="STRING" id="1216932.CM240_1239"/>
<feature type="transmembrane region" description="Helical" evidence="1">
    <location>
        <begin position="69"/>
        <end position="89"/>
    </location>
</feature>
<accession>W6RVR3</accession>
<reference evidence="2 3" key="1">
    <citation type="submission" date="2013-11" db="EMBL/GenBank/DDBJ databases">
        <title>Complete genome sequence of Clostridum sp. M2/40.</title>
        <authorList>
            <person name="Wibberg D."/>
            <person name="Puehler A."/>
            <person name="Schlueter A."/>
        </authorList>
    </citation>
    <scope>NUCLEOTIDE SEQUENCE [LARGE SCALE GENOMIC DNA]</scope>
    <source>
        <strain evidence="3">M2/40</strain>
    </source>
</reference>
<dbReference type="PATRIC" id="fig|1216932.3.peg.1231"/>
<dbReference type="EMBL" id="HG917868">
    <property type="protein sequence ID" value="CDM68403.1"/>
    <property type="molecule type" value="Genomic_DNA"/>
</dbReference>
<keyword evidence="1" id="KW-1133">Transmembrane helix</keyword>
<gene>
    <name evidence="2" type="ORF">CM240_1239</name>
</gene>
<dbReference type="OrthoDB" id="2083611at2"/>
<feature type="transmembrane region" description="Helical" evidence="1">
    <location>
        <begin position="95"/>
        <end position="118"/>
    </location>
</feature>
<name>W6RVR3_9CLOT</name>
<dbReference type="Proteomes" id="UP000019426">
    <property type="component" value="Chromosome M2/40_rep1"/>
</dbReference>
<feature type="transmembrane region" description="Helical" evidence="1">
    <location>
        <begin position="29"/>
        <end position="49"/>
    </location>
</feature>
<dbReference type="RefSeq" id="WP_044037445.1">
    <property type="nucleotide sequence ID" value="NZ_HG917868.1"/>
</dbReference>
<keyword evidence="1" id="KW-0812">Transmembrane</keyword>
<keyword evidence="3" id="KW-1185">Reference proteome</keyword>
<protein>
    <submittedName>
        <fullName evidence="2">Putative membrane protein</fullName>
    </submittedName>
</protein>
<dbReference type="AlphaFoldDB" id="W6RVR3"/>
<keyword evidence="1" id="KW-0472">Membrane</keyword>
<evidence type="ECO:0000313" key="3">
    <source>
        <dbReference type="Proteomes" id="UP000019426"/>
    </source>
</evidence>
<organism evidence="2 3">
    <name type="scientific">Clostridium bornimense</name>
    <dbReference type="NCBI Taxonomy" id="1216932"/>
    <lineage>
        <taxon>Bacteria</taxon>
        <taxon>Bacillati</taxon>
        <taxon>Bacillota</taxon>
        <taxon>Clostridia</taxon>
        <taxon>Eubacteriales</taxon>
        <taxon>Clostridiaceae</taxon>
        <taxon>Clostridium</taxon>
    </lineage>
</organism>
<sequence>MKSNLKILSLLAFILSIPALIIVDWFYSGYGILVMFILLSIGVVCDQLIRMKFPKNKVIPLHNYRANRVMNIFAVVLFLLSPMALIYGNRVVYRMGFWLMAIMICLGIVFNQIARIVFPYELE</sequence>
<dbReference type="KEGG" id="clt:CM240_1239"/>
<evidence type="ECO:0000256" key="1">
    <source>
        <dbReference type="SAM" id="Phobius"/>
    </source>
</evidence>
<proteinExistence type="predicted"/>
<evidence type="ECO:0000313" key="2">
    <source>
        <dbReference type="EMBL" id="CDM68403.1"/>
    </source>
</evidence>
<dbReference type="HOGENOM" id="CLU_2011251_0_0_9"/>